<dbReference type="Proteomes" id="UP001626537">
    <property type="component" value="Chromosome"/>
</dbReference>
<dbReference type="NCBIfam" id="NF041539">
    <property type="entry name" value="choice_anch_R"/>
    <property type="match status" value="1"/>
</dbReference>
<dbReference type="InterPro" id="IPR013783">
    <property type="entry name" value="Ig-like_fold"/>
</dbReference>
<name>A0ABZ0I6E4_9GAMM</name>
<accession>A0ABZ0I6E4</accession>
<keyword evidence="1" id="KW-0812">Transmembrane</keyword>
<protein>
    <submittedName>
        <fullName evidence="2">Choice-of-anchor R domain-containing protein</fullName>
    </submittedName>
</protein>
<gene>
    <name evidence="2" type="ORF">R0135_02585</name>
</gene>
<proteinExistence type="predicted"/>
<dbReference type="RefSeq" id="WP_407348705.1">
    <property type="nucleotide sequence ID" value="NZ_CP136864.1"/>
</dbReference>
<keyword evidence="1" id="KW-1133">Transmembrane helix</keyword>
<dbReference type="EMBL" id="CP136864">
    <property type="protein sequence ID" value="WOJ94065.1"/>
    <property type="molecule type" value="Genomic_DNA"/>
</dbReference>
<keyword evidence="3" id="KW-1185">Reference proteome</keyword>
<keyword evidence="1" id="KW-0472">Membrane</keyword>
<evidence type="ECO:0000256" key="1">
    <source>
        <dbReference type="SAM" id="Phobius"/>
    </source>
</evidence>
<feature type="transmembrane region" description="Helical" evidence="1">
    <location>
        <begin position="314"/>
        <end position="336"/>
    </location>
</feature>
<dbReference type="Gene3D" id="2.60.40.10">
    <property type="entry name" value="Immunoglobulins"/>
    <property type="match status" value="1"/>
</dbReference>
<evidence type="ECO:0000313" key="2">
    <source>
        <dbReference type="EMBL" id="WOJ94065.1"/>
    </source>
</evidence>
<evidence type="ECO:0000313" key="3">
    <source>
        <dbReference type="Proteomes" id="UP001626537"/>
    </source>
</evidence>
<reference evidence="2 3" key="1">
    <citation type="submission" date="2023-10" db="EMBL/GenBank/DDBJ databases">
        <title>Two novel species belonging to the OM43/NOR5 clade.</title>
        <authorList>
            <person name="Park M."/>
        </authorList>
    </citation>
    <scope>NUCLEOTIDE SEQUENCE [LARGE SCALE GENOMIC DNA]</scope>
    <source>
        <strain evidence="2 3">IMCC43200</strain>
    </source>
</reference>
<organism evidence="2 3">
    <name type="scientific">Congregibacter variabilis</name>
    <dbReference type="NCBI Taxonomy" id="3081200"/>
    <lineage>
        <taxon>Bacteria</taxon>
        <taxon>Pseudomonadati</taxon>
        <taxon>Pseudomonadota</taxon>
        <taxon>Gammaproteobacteria</taxon>
        <taxon>Cellvibrionales</taxon>
        <taxon>Halieaceae</taxon>
        <taxon>Congregibacter</taxon>
    </lineage>
</organism>
<sequence>MSSAGSHALGTQVLSNFNQVSSGVVQRLGVSELIAIPFVTDGSYTEFDGVMLTATTLFGPGLFFVEIWGVDAFAQPANVVATLAGPSAPSGLSSYTGSLSLLPNTSYFLVLGIRNGGSQIQLDTIDGNGTDAAPAPIYQFGTDTTGDDSANLVNKCVGTRANDFVTISWNCGGPIVRRFFPKVQFVAEQLALSPNFSLTASPLSVDFGLVVAGSSSSPVLVTIENDGSVDQPLGLLTVGARFALANDNCSSTTLTPEASCTVEVIFTPDHGGLTTGTLIIPATNDPVATYGLPLAGQSDDPVTVLPPFAVPRAVPLPITMTTVLGLIVLLISVGRLRLRSKGLRAK</sequence>